<accession>A0A654TTM4</accession>
<evidence type="ECO:0000256" key="1">
    <source>
        <dbReference type="SAM" id="MobiDB-lite"/>
    </source>
</evidence>
<organism evidence="2 3">
    <name type="scientific">Mycobacterium tuberculosis</name>
    <dbReference type="NCBI Taxonomy" id="1773"/>
    <lineage>
        <taxon>Bacteria</taxon>
        <taxon>Bacillati</taxon>
        <taxon>Actinomycetota</taxon>
        <taxon>Actinomycetes</taxon>
        <taxon>Mycobacteriales</taxon>
        <taxon>Mycobacteriaceae</taxon>
        <taxon>Mycobacterium</taxon>
        <taxon>Mycobacterium tuberculosis complex</taxon>
    </lineage>
</organism>
<evidence type="ECO:0000313" key="2">
    <source>
        <dbReference type="EMBL" id="CFE79019.1"/>
    </source>
</evidence>
<name>A0A654TTM4_MYCTX</name>
<sequence>MGNLANVIDVVTPKLPPPPPRSAQNSSAWSSADALTASPPGNTTVADLSASQVNPAWRESAPNPPPRVKPATPTVGQLPVGIARLSPANA</sequence>
<reference evidence="2 3" key="1">
    <citation type="submission" date="2015-03" db="EMBL/GenBank/DDBJ databases">
        <authorList>
            <consortium name="Pathogen Informatics"/>
        </authorList>
    </citation>
    <scope>NUCLEOTIDE SEQUENCE [LARGE SCALE GENOMIC DNA]</scope>
    <source>
        <strain evidence="2 3">H09601792</strain>
    </source>
</reference>
<proteinExistence type="predicted"/>
<evidence type="ECO:0000313" key="3">
    <source>
        <dbReference type="Proteomes" id="UP000046947"/>
    </source>
</evidence>
<dbReference type="EMBL" id="CFOH01001105">
    <property type="protein sequence ID" value="CFE79019.1"/>
    <property type="molecule type" value="Genomic_DNA"/>
</dbReference>
<dbReference type="AlphaFoldDB" id="A0A654TTM4"/>
<protein>
    <submittedName>
        <fullName evidence="2">Uncharacterized protein</fullName>
    </submittedName>
</protein>
<dbReference type="Proteomes" id="UP000046947">
    <property type="component" value="Unassembled WGS sequence"/>
</dbReference>
<feature type="compositionally biased region" description="Polar residues" evidence="1">
    <location>
        <begin position="39"/>
        <end position="54"/>
    </location>
</feature>
<feature type="region of interest" description="Disordered" evidence="1">
    <location>
        <begin position="1"/>
        <end position="90"/>
    </location>
</feature>
<gene>
    <name evidence="2" type="ORF">ERS007688_04148</name>
</gene>